<comment type="caution">
    <text evidence="2">The sequence shown here is derived from an EMBL/GenBank/DDBJ whole genome shotgun (WGS) entry which is preliminary data.</text>
</comment>
<feature type="domain" description="Peptidase S12 Pab87-related C-terminal" evidence="1">
    <location>
        <begin position="51"/>
        <end position="126"/>
    </location>
</feature>
<gene>
    <name evidence="2" type="ORF">S01H4_23466</name>
</gene>
<evidence type="ECO:0000313" key="2">
    <source>
        <dbReference type="EMBL" id="GAG78183.1"/>
    </source>
</evidence>
<dbReference type="EMBL" id="BART01010891">
    <property type="protein sequence ID" value="GAG78183.1"/>
    <property type="molecule type" value="Genomic_DNA"/>
</dbReference>
<dbReference type="AlphaFoldDB" id="X1B1P5"/>
<evidence type="ECO:0000259" key="1">
    <source>
        <dbReference type="Pfam" id="PF11954"/>
    </source>
</evidence>
<reference evidence="2" key="1">
    <citation type="journal article" date="2014" name="Front. Microbiol.">
        <title>High frequency of phylogenetically diverse reductive dehalogenase-homologous genes in deep subseafloor sedimentary metagenomes.</title>
        <authorList>
            <person name="Kawai M."/>
            <person name="Futagami T."/>
            <person name="Toyoda A."/>
            <person name="Takaki Y."/>
            <person name="Nishi S."/>
            <person name="Hori S."/>
            <person name="Arai W."/>
            <person name="Tsubouchi T."/>
            <person name="Morono Y."/>
            <person name="Uchiyama I."/>
            <person name="Ito T."/>
            <person name="Fujiyama A."/>
            <person name="Inagaki F."/>
            <person name="Takami H."/>
        </authorList>
    </citation>
    <scope>NUCLEOTIDE SEQUENCE</scope>
    <source>
        <strain evidence="2">Expedition CK06-06</strain>
    </source>
</reference>
<dbReference type="InterPro" id="IPR021860">
    <property type="entry name" value="Peptidase_S12_Pab87-rel_C"/>
</dbReference>
<proteinExistence type="predicted"/>
<sequence length="137" mass="15539">FPYHLNKPQVPGKSADMAIGVNFLEKIDGKWKIVYLSRVGISSYGGDFEEIEVSEEVLSKYLGKYELEPGFIIEIMLEGSQLYGLPTGQQKMPLFAYEENKFFLRTVNAQLEFNSEEGKVVSLTLHQNGEQKALKIE</sequence>
<protein>
    <recommendedName>
        <fullName evidence="1">Peptidase S12 Pab87-related C-terminal domain-containing protein</fullName>
    </recommendedName>
</protein>
<dbReference type="Pfam" id="PF11954">
    <property type="entry name" value="DUF3471"/>
    <property type="match status" value="1"/>
</dbReference>
<accession>X1B1P5</accession>
<organism evidence="2">
    <name type="scientific">marine sediment metagenome</name>
    <dbReference type="NCBI Taxonomy" id="412755"/>
    <lineage>
        <taxon>unclassified sequences</taxon>
        <taxon>metagenomes</taxon>
        <taxon>ecological metagenomes</taxon>
    </lineage>
</organism>
<name>X1B1P5_9ZZZZ</name>
<feature type="non-terminal residue" evidence="2">
    <location>
        <position position="1"/>
    </location>
</feature>